<dbReference type="InterPro" id="IPR027022">
    <property type="entry name" value="ABC_permease_BceB-typ"/>
</dbReference>
<evidence type="ECO:0000313" key="8">
    <source>
        <dbReference type="EMBL" id="MDQ0111186.1"/>
    </source>
</evidence>
<feature type="transmembrane region" description="Helical" evidence="6">
    <location>
        <begin position="109"/>
        <end position="138"/>
    </location>
</feature>
<evidence type="ECO:0000313" key="9">
    <source>
        <dbReference type="Proteomes" id="UP001229346"/>
    </source>
</evidence>
<dbReference type="EMBL" id="JAUSSU010000001">
    <property type="protein sequence ID" value="MDQ0111186.1"/>
    <property type="molecule type" value="Genomic_DNA"/>
</dbReference>
<dbReference type="Proteomes" id="UP001229346">
    <property type="component" value="Unassembled WGS sequence"/>
</dbReference>
<organism evidence="8 9">
    <name type="scientific">Paenibacillus harenae</name>
    <dbReference type="NCBI Taxonomy" id="306543"/>
    <lineage>
        <taxon>Bacteria</taxon>
        <taxon>Bacillati</taxon>
        <taxon>Bacillota</taxon>
        <taxon>Bacilli</taxon>
        <taxon>Bacillales</taxon>
        <taxon>Paenibacillaceae</taxon>
        <taxon>Paenibacillus</taxon>
    </lineage>
</organism>
<dbReference type="Pfam" id="PF02687">
    <property type="entry name" value="FtsX"/>
    <property type="match status" value="1"/>
</dbReference>
<proteinExistence type="inferred from homology"/>
<dbReference type="PANTHER" id="PTHR46795:SF2">
    <property type="entry name" value="ABC TRANSPORTER, PERMEASE PROTEIN"/>
    <property type="match status" value="1"/>
</dbReference>
<dbReference type="PANTHER" id="PTHR46795">
    <property type="entry name" value="ABC TRANSPORTER PERMEASE-RELATED-RELATED"/>
    <property type="match status" value="1"/>
</dbReference>
<comment type="subcellular location">
    <subcellularLocation>
        <location evidence="1 6">Cell membrane</location>
        <topology evidence="1 6">Multi-pass membrane protein</topology>
    </subcellularLocation>
</comment>
<comment type="similarity">
    <text evidence="6">Belongs to the ABC-4 integral membrane protein family.</text>
</comment>
<keyword evidence="5 6" id="KW-0472">Membrane</keyword>
<feature type="domain" description="ABC3 transporter permease C-terminal" evidence="7">
    <location>
        <begin position="69"/>
        <end position="177"/>
    </location>
</feature>
<feature type="transmembrane region" description="Helical" evidence="6">
    <location>
        <begin position="608"/>
        <end position="628"/>
    </location>
</feature>
<name>A0ABT9TUZ8_PAEHA</name>
<feature type="transmembrane region" description="Helical" evidence="6">
    <location>
        <begin position="231"/>
        <end position="258"/>
    </location>
</feature>
<evidence type="ECO:0000256" key="1">
    <source>
        <dbReference type="ARBA" id="ARBA00004651"/>
    </source>
</evidence>
<feature type="transmembrane region" description="Helical" evidence="6">
    <location>
        <begin position="202"/>
        <end position="225"/>
    </location>
</feature>
<accession>A0ABT9TUZ8</accession>
<protein>
    <submittedName>
        <fullName evidence="8">ABC transport system permease protein</fullName>
    </submittedName>
</protein>
<evidence type="ECO:0000256" key="2">
    <source>
        <dbReference type="ARBA" id="ARBA00022475"/>
    </source>
</evidence>
<keyword evidence="3 6" id="KW-0812">Transmembrane</keyword>
<feature type="transmembrane region" description="Helical" evidence="6">
    <location>
        <begin position="574"/>
        <end position="596"/>
    </location>
</feature>
<evidence type="ECO:0000256" key="6">
    <source>
        <dbReference type="PIRNR" id="PIRNR018968"/>
    </source>
</evidence>
<evidence type="ECO:0000256" key="5">
    <source>
        <dbReference type="ARBA" id="ARBA00023136"/>
    </source>
</evidence>
<feature type="transmembrane region" description="Helical" evidence="6">
    <location>
        <begin position="158"/>
        <end position="181"/>
    </location>
</feature>
<feature type="transmembrane region" description="Helical" evidence="6">
    <location>
        <begin position="517"/>
        <end position="542"/>
    </location>
</feature>
<sequence length="639" mass="73440">MNFRQFAFNNVFRKKRTYAAHFMSSAFSVMVFFIYAVLLYHPDFQGQLASSSDTASYLGGMGLKVSQYLIFIFSFLFLLYSTSAFLKVRKREFGILLILGMSEKQRKKLTFIENMVIGLASVVCGILVGLLFTKLILMVSSRMLMLEKSLDFYVPIEAIWTTAGAFALLFLFISLLTMRIGKRNQVLDLIKEGEKPKPEPKASLWLSLLAIVLILAGYGMVFYFVLGKAFYFPLLISAVGSVILGTYFLFTQLSVYAIRAMKKREKFFFRRINLLTLSDLTYRMKDNAIMFFMVATVMAVAFSGIGVCLAIGDPVRSEKMNPYAITYRSLHDNKMEQEHIKTFDEKLSSGGFAFEKVAVAHRYTNAGGMIIRLSDFNKLATMLGYEAESLSNTEASVASGIASRSSGSYDDDQLLESAREWSGAEMTIKNRFNQLISTEYGDTLIVPDELFNTIPKSQFEQENNISEKVYYYVVPDWSDTLSISRGFEELIPPQSENGEYYYNLLVMDWYHDKQLNAILFIISVLVGVVFFTFAASFIYFRLYADLDRDERQYQMISKLGLSRKELKRLVTRQLVLMFFLPFLMGLIHSVVAFINMENLVQYPMFGNAANIYISFFLIQLVYFFMIRWRYLRHMYQKLA</sequence>
<keyword evidence="6" id="KW-0813">Transport</keyword>
<feature type="transmembrane region" description="Helical" evidence="6">
    <location>
        <begin position="20"/>
        <end position="40"/>
    </location>
</feature>
<comment type="caution">
    <text evidence="8">The sequence shown here is derived from an EMBL/GenBank/DDBJ whole genome shotgun (WGS) entry which is preliminary data.</text>
</comment>
<evidence type="ECO:0000256" key="3">
    <source>
        <dbReference type="ARBA" id="ARBA00022692"/>
    </source>
</evidence>
<gene>
    <name evidence="8" type="ORF">J2T15_000602</name>
</gene>
<evidence type="ECO:0000259" key="7">
    <source>
        <dbReference type="Pfam" id="PF02687"/>
    </source>
</evidence>
<keyword evidence="4 6" id="KW-1133">Transmembrane helix</keyword>
<dbReference type="RefSeq" id="WP_307200918.1">
    <property type="nucleotide sequence ID" value="NZ_JAUSSU010000001.1"/>
</dbReference>
<dbReference type="InterPro" id="IPR052536">
    <property type="entry name" value="ABC-4_Integral_Memb_Prot"/>
</dbReference>
<reference evidence="8 9" key="1">
    <citation type="submission" date="2023-07" db="EMBL/GenBank/DDBJ databases">
        <title>Sorghum-associated microbial communities from plants grown in Nebraska, USA.</title>
        <authorList>
            <person name="Schachtman D."/>
        </authorList>
    </citation>
    <scope>NUCLEOTIDE SEQUENCE [LARGE SCALE GENOMIC DNA]</scope>
    <source>
        <strain evidence="8 9">CC482</strain>
    </source>
</reference>
<keyword evidence="2 6" id="KW-1003">Cell membrane</keyword>
<evidence type="ECO:0000256" key="4">
    <source>
        <dbReference type="ARBA" id="ARBA00022989"/>
    </source>
</evidence>
<feature type="transmembrane region" description="Helical" evidence="6">
    <location>
        <begin position="68"/>
        <end position="88"/>
    </location>
</feature>
<dbReference type="PIRSF" id="PIRSF018968">
    <property type="entry name" value="ABC_permease_BceB"/>
    <property type="match status" value="1"/>
</dbReference>
<dbReference type="InterPro" id="IPR003838">
    <property type="entry name" value="ABC3_permease_C"/>
</dbReference>
<feature type="transmembrane region" description="Helical" evidence="6">
    <location>
        <begin position="288"/>
        <end position="312"/>
    </location>
</feature>
<keyword evidence="9" id="KW-1185">Reference proteome</keyword>